<protein>
    <submittedName>
        <fullName evidence="1">Uncharacterized protein</fullName>
    </submittedName>
</protein>
<dbReference type="Gene3D" id="3.60.130.30">
    <property type="match status" value="1"/>
</dbReference>
<gene>
    <name evidence="1" type="ORF">OH76DRAFT_1345250</name>
</gene>
<feature type="non-terminal residue" evidence="1">
    <location>
        <position position="275"/>
    </location>
</feature>
<name>A0A371DIP0_9APHY</name>
<evidence type="ECO:0000313" key="1">
    <source>
        <dbReference type="EMBL" id="RDX52404.1"/>
    </source>
</evidence>
<dbReference type="EMBL" id="KZ857390">
    <property type="protein sequence ID" value="RDX52404.1"/>
    <property type="molecule type" value="Genomic_DNA"/>
</dbReference>
<accession>A0A371DIP0</accession>
<dbReference type="AlphaFoldDB" id="A0A371DIP0"/>
<evidence type="ECO:0000313" key="2">
    <source>
        <dbReference type="Proteomes" id="UP000256964"/>
    </source>
</evidence>
<dbReference type="OrthoDB" id="2797114at2759"/>
<organism evidence="1 2">
    <name type="scientific">Lentinus brumalis</name>
    <dbReference type="NCBI Taxonomy" id="2498619"/>
    <lineage>
        <taxon>Eukaryota</taxon>
        <taxon>Fungi</taxon>
        <taxon>Dikarya</taxon>
        <taxon>Basidiomycota</taxon>
        <taxon>Agaricomycotina</taxon>
        <taxon>Agaricomycetes</taxon>
        <taxon>Polyporales</taxon>
        <taxon>Polyporaceae</taxon>
        <taxon>Lentinus</taxon>
    </lineage>
</organism>
<dbReference type="Proteomes" id="UP000256964">
    <property type="component" value="Unassembled WGS sequence"/>
</dbReference>
<sequence length="275" mass="31052">RNTCYIVDDGGISFATLVGEPRDSTWPALVERVRKRFEEARQNLARLGDEPDHRRGSYFCENSGYSMGSGQKRPGNLKNSAARQKIVDDLLQDPDVVRIANFGSGALKNHVPGVYELYRENMEALLSSDPDLKPNFPNNVFAAATFNFGPRVITRVHLDHLNYAFGMCFVTALGKFNYRRGGHIILWDAKLIIEFPPGSTILIPSAILRHSNVDIARHETRYSFTQYTAGGLFRWVRAGFQTLKSLHAQGGNLSREYEEWKEGWRVFPTVSELLG</sequence>
<dbReference type="STRING" id="139420.A0A371DIP0"/>
<reference evidence="1 2" key="1">
    <citation type="journal article" date="2018" name="Biotechnol. Biofuels">
        <title>Integrative visual omics of the white-rot fungus Polyporus brumalis exposes the biotechnological potential of its oxidative enzymes for delignifying raw plant biomass.</title>
        <authorList>
            <person name="Miyauchi S."/>
            <person name="Rancon A."/>
            <person name="Drula E."/>
            <person name="Hage H."/>
            <person name="Chaduli D."/>
            <person name="Favel A."/>
            <person name="Grisel S."/>
            <person name="Henrissat B."/>
            <person name="Herpoel-Gimbert I."/>
            <person name="Ruiz-Duenas F.J."/>
            <person name="Chevret D."/>
            <person name="Hainaut M."/>
            <person name="Lin J."/>
            <person name="Wang M."/>
            <person name="Pangilinan J."/>
            <person name="Lipzen A."/>
            <person name="Lesage-Meessen L."/>
            <person name="Navarro D."/>
            <person name="Riley R."/>
            <person name="Grigoriev I.V."/>
            <person name="Zhou S."/>
            <person name="Raouche S."/>
            <person name="Rosso M.N."/>
        </authorList>
    </citation>
    <scope>NUCLEOTIDE SEQUENCE [LARGE SCALE GENOMIC DNA]</scope>
    <source>
        <strain evidence="1 2">BRFM 1820</strain>
    </source>
</reference>
<keyword evidence="2" id="KW-1185">Reference proteome</keyword>
<proteinExistence type="predicted"/>